<dbReference type="GO" id="GO:0008061">
    <property type="term" value="F:chitin binding"/>
    <property type="evidence" value="ECO:0007669"/>
    <property type="project" value="TreeGrafter"/>
</dbReference>
<dbReference type="InterPro" id="IPR050314">
    <property type="entry name" value="Glycosyl_Hydrlase_18"/>
</dbReference>
<dbReference type="GO" id="GO:0004568">
    <property type="term" value="F:chitinase activity"/>
    <property type="evidence" value="ECO:0007669"/>
    <property type="project" value="TreeGrafter"/>
</dbReference>
<dbReference type="InterPro" id="IPR029070">
    <property type="entry name" value="Chitinase_insertion_sf"/>
</dbReference>
<sequence length="143" mass="16757">MAYKDICREVSKGNLKRTFDKKTMTPYALTTKPSEFNDFLDETYWYTFEDTESINEKVNLIKSERLGGAFIWNLAFDDFEGKCDPIGKNFPLTSFIYEQLEGKNASESINDETLLCDKQENESHNENCSKGWHYFNLTNNCYY</sequence>
<dbReference type="Gene3D" id="3.20.20.80">
    <property type="entry name" value="Glycosidases"/>
    <property type="match status" value="1"/>
</dbReference>
<evidence type="ECO:0000259" key="1">
    <source>
        <dbReference type="PROSITE" id="PS51910"/>
    </source>
</evidence>
<dbReference type="WBParaSite" id="ACRNAN_scaffold10975.g15262.t1">
    <property type="protein sequence ID" value="ACRNAN_scaffold10975.g15262.t1"/>
    <property type="gene ID" value="ACRNAN_scaffold10975.g15262"/>
</dbReference>
<evidence type="ECO:0000313" key="3">
    <source>
        <dbReference type="WBParaSite" id="ACRNAN_scaffold10975.g15262.t1"/>
    </source>
</evidence>
<dbReference type="GO" id="GO:0006032">
    <property type="term" value="P:chitin catabolic process"/>
    <property type="evidence" value="ECO:0007669"/>
    <property type="project" value="TreeGrafter"/>
</dbReference>
<dbReference type="GO" id="GO:0005576">
    <property type="term" value="C:extracellular region"/>
    <property type="evidence" value="ECO:0007669"/>
    <property type="project" value="TreeGrafter"/>
</dbReference>
<dbReference type="PROSITE" id="PS51910">
    <property type="entry name" value="GH18_2"/>
    <property type="match status" value="1"/>
</dbReference>
<dbReference type="Proteomes" id="UP000887540">
    <property type="component" value="Unplaced"/>
</dbReference>
<dbReference type="SUPFAM" id="SSF51445">
    <property type="entry name" value="(Trans)glycosidases"/>
    <property type="match status" value="1"/>
</dbReference>
<keyword evidence="2" id="KW-1185">Reference proteome</keyword>
<protein>
    <submittedName>
        <fullName evidence="3">GH18 domain-containing protein</fullName>
    </submittedName>
</protein>
<organism evidence="2 3">
    <name type="scientific">Acrobeloides nanus</name>
    <dbReference type="NCBI Taxonomy" id="290746"/>
    <lineage>
        <taxon>Eukaryota</taxon>
        <taxon>Metazoa</taxon>
        <taxon>Ecdysozoa</taxon>
        <taxon>Nematoda</taxon>
        <taxon>Chromadorea</taxon>
        <taxon>Rhabditida</taxon>
        <taxon>Tylenchina</taxon>
        <taxon>Cephalobomorpha</taxon>
        <taxon>Cephaloboidea</taxon>
        <taxon>Cephalobidae</taxon>
        <taxon>Acrobeloides</taxon>
    </lineage>
</organism>
<dbReference type="PANTHER" id="PTHR11177">
    <property type="entry name" value="CHITINASE"/>
    <property type="match status" value="1"/>
</dbReference>
<dbReference type="Pfam" id="PF00704">
    <property type="entry name" value="Glyco_hydro_18"/>
    <property type="match status" value="1"/>
</dbReference>
<reference evidence="3" key="1">
    <citation type="submission" date="2022-11" db="UniProtKB">
        <authorList>
            <consortium name="WormBaseParasite"/>
        </authorList>
    </citation>
    <scope>IDENTIFICATION</scope>
</reference>
<dbReference type="PANTHER" id="PTHR11177:SF144">
    <property type="entry name" value="CHITINASE 5"/>
    <property type="match status" value="1"/>
</dbReference>
<feature type="domain" description="GH18" evidence="1">
    <location>
        <begin position="1"/>
        <end position="103"/>
    </location>
</feature>
<evidence type="ECO:0000313" key="2">
    <source>
        <dbReference type="Proteomes" id="UP000887540"/>
    </source>
</evidence>
<dbReference type="InterPro" id="IPR017853">
    <property type="entry name" value="GH"/>
</dbReference>
<name>A0A914CIB7_9BILA</name>
<dbReference type="GO" id="GO:0005975">
    <property type="term" value="P:carbohydrate metabolic process"/>
    <property type="evidence" value="ECO:0007669"/>
    <property type="project" value="InterPro"/>
</dbReference>
<dbReference type="Gene3D" id="3.10.50.10">
    <property type="match status" value="1"/>
</dbReference>
<accession>A0A914CIB7</accession>
<dbReference type="InterPro" id="IPR001223">
    <property type="entry name" value="Glyco_hydro18_cat"/>
</dbReference>
<proteinExistence type="predicted"/>
<dbReference type="AlphaFoldDB" id="A0A914CIB7"/>